<sequence>MVDSQDAGVRDRAMEAMREYLRDSLDEVAMRKLWRAVFFAMWLSDLAPVQQELAKRVGGLVHCFSAPEAACRWLAAFCVTLEAEWDRLDKHRLDKYYSLARQVVREAIAFGAWSAESLAAIARTFDSGVLRRRPNGPRLHFCDVVIDEVRAVATSTPYDDVGPVLALLEPFLALLAASDRAVFSRAVDRVVGDILKHDDLPLVADLRAALQSRLYRVAADPSTPDSHRAPLYAALKHLVALTRIPLDDAPPVATLNKRRPRPFSSAASSQTKKRKKTLVTRLRGRRSSS</sequence>
<feature type="region of interest" description="Disordered" evidence="5">
    <location>
        <begin position="250"/>
        <end position="289"/>
    </location>
</feature>
<comment type="caution">
    <text evidence="6">The sequence shown here is derived from an EMBL/GenBank/DDBJ whole genome shotgun (WGS) entry which is preliminary data.</text>
</comment>
<keyword evidence="7" id="KW-1185">Reference proteome</keyword>
<comment type="similarity">
    <text evidence="2">Belongs to the RRP1 family.</text>
</comment>
<dbReference type="EMBL" id="JAQMWT010000484">
    <property type="protein sequence ID" value="KAJ8600666.1"/>
    <property type="molecule type" value="Genomic_DNA"/>
</dbReference>
<dbReference type="GO" id="GO:0005634">
    <property type="term" value="C:nucleus"/>
    <property type="evidence" value="ECO:0007669"/>
    <property type="project" value="UniProtKB-SubCell"/>
</dbReference>
<dbReference type="Pfam" id="PF05997">
    <property type="entry name" value="Nop52"/>
    <property type="match status" value="1"/>
</dbReference>
<dbReference type="Proteomes" id="UP001230188">
    <property type="component" value="Unassembled WGS sequence"/>
</dbReference>
<dbReference type="InterPro" id="IPR010301">
    <property type="entry name" value="RRP1"/>
</dbReference>
<evidence type="ECO:0000256" key="1">
    <source>
        <dbReference type="ARBA" id="ARBA00004123"/>
    </source>
</evidence>
<name>A0AAD7U9C9_9STRA</name>
<keyword evidence="4" id="KW-0539">Nucleus</keyword>
<evidence type="ECO:0000256" key="5">
    <source>
        <dbReference type="SAM" id="MobiDB-lite"/>
    </source>
</evidence>
<evidence type="ECO:0000313" key="6">
    <source>
        <dbReference type="EMBL" id="KAJ8600666.1"/>
    </source>
</evidence>
<reference evidence="6" key="1">
    <citation type="submission" date="2023-01" db="EMBL/GenBank/DDBJ databases">
        <title>Metagenome sequencing of chrysophaentin producing Chrysophaeum taylorii.</title>
        <authorList>
            <person name="Davison J."/>
            <person name="Bewley C."/>
        </authorList>
    </citation>
    <scope>NUCLEOTIDE SEQUENCE</scope>
    <source>
        <strain evidence="6">NIES-1699</strain>
    </source>
</reference>
<dbReference type="PANTHER" id="PTHR13026">
    <property type="entry name" value="NNP-1 PROTEIN NOVEL NUCLEAR PROTEIN 1 NOP52"/>
    <property type="match status" value="1"/>
</dbReference>
<proteinExistence type="inferred from homology"/>
<gene>
    <name evidence="6" type="ORF">CTAYLR_007431</name>
</gene>
<evidence type="ECO:0000256" key="4">
    <source>
        <dbReference type="ARBA" id="ARBA00023242"/>
    </source>
</evidence>
<evidence type="ECO:0000256" key="3">
    <source>
        <dbReference type="ARBA" id="ARBA00022552"/>
    </source>
</evidence>
<comment type="subcellular location">
    <subcellularLocation>
        <location evidence="1">Nucleus</location>
    </subcellularLocation>
</comment>
<dbReference type="AlphaFoldDB" id="A0AAD7U9C9"/>
<dbReference type="GO" id="GO:0030688">
    <property type="term" value="C:preribosome, small subunit precursor"/>
    <property type="evidence" value="ECO:0007669"/>
    <property type="project" value="InterPro"/>
</dbReference>
<organism evidence="6 7">
    <name type="scientific">Chrysophaeum taylorii</name>
    <dbReference type="NCBI Taxonomy" id="2483200"/>
    <lineage>
        <taxon>Eukaryota</taxon>
        <taxon>Sar</taxon>
        <taxon>Stramenopiles</taxon>
        <taxon>Ochrophyta</taxon>
        <taxon>Pelagophyceae</taxon>
        <taxon>Pelagomonadales</taxon>
        <taxon>Pelagomonadaceae</taxon>
        <taxon>Chrysophaeum</taxon>
    </lineage>
</organism>
<feature type="compositionally biased region" description="Basic residues" evidence="5">
    <location>
        <begin position="271"/>
        <end position="289"/>
    </location>
</feature>
<dbReference type="GO" id="GO:0006364">
    <property type="term" value="P:rRNA processing"/>
    <property type="evidence" value="ECO:0007669"/>
    <property type="project" value="UniProtKB-KW"/>
</dbReference>
<evidence type="ECO:0000256" key="2">
    <source>
        <dbReference type="ARBA" id="ARBA00006374"/>
    </source>
</evidence>
<keyword evidence="3" id="KW-0698">rRNA processing</keyword>
<evidence type="ECO:0000313" key="7">
    <source>
        <dbReference type="Proteomes" id="UP001230188"/>
    </source>
</evidence>
<dbReference type="PANTHER" id="PTHR13026:SF0">
    <property type="entry name" value="RIBOSOMAL RNA PROCESSING 1B"/>
    <property type="match status" value="1"/>
</dbReference>
<protein>
    <submittedName>
        <fullName evidence="6">Uncharacterized protein</fullName>
    </submittedName>
</protein>
<accession>A0AAD7U9C9</accession>